<keyword evidence="3" id="KW-1185">Reference proteome</keyword>
<name>A0A8X7CJS6_9ARAC</name>
<dbReference type="Proteomes" id="UP000886998">
    <property type="component" value="Unassembled WGS sequence"/>
</dbReference>
<gene>
    <name evidence="2" type="ORF">TNIN_13451</name>
</gene>
<dbReference type="EMBL" id="BMAV01018695">
    <property type="protein sequence ID" value="GFY71238.1"/>
    <property type="molecule type" value="Genomic_DNA"/>
</dbReference>
<feature type="region of interest" description="Disordered" evidence="1">
    <location>
        <begin position="241"/>
        <end position="309"/>
    </location>
</feature>
<organism evidence="2 3">
    <name type="scientific">Trichonephila inaurata madagascariensis</name>
    <dbReference type="NCBI Taxonomy" id="2747483"/>
    <lineage>
        <taxon>Eukaryota</taxon>
        <taxon>Metazoa</taxon>
        <taxon>Ecdysozoa</taxon>
        <taxon>Arthropoda</taxon>
        <taxon>Chelicerata</taxon>
        <taxon>Arachnida</taxon>
        <taxon>Araneae</taxon>
        <taxon>Araneomorphae</taxon>
        <taxon>Entelegynae</taxon>
        <taxon>Araneoidea</taxon>
        <taxon>Nephilidae</taxon>
        <taxon>Trichonephila</taxon>
        <taxon>Trichonephila inaurata</taxon>
    </lineage>
</organism>
<reference evidence="2" key="1">
    <citation type="submission" date="2020-08" db="EMBL/GenBank/DDBJ databases">
        <title>Multicomponent nature underlies the extraordinary mechanical properties of spider dragline silk.</title>
        <authorList>
            <person name="Kono N."/>
            <person name="Nakamura H."/>
            <person name="Mori M."/>
            <person name="Yoshida Y."/>
            <person name="Ohtoshi R."/>
            <person name="Malay A.D."/>
            <person name="Moran D.A.P."/>
            <person name="Tomita M."/>
            <person name="Numata K."/>
            <person name="Arakawa K."/>
        </authorList>
    </citation>
    <scope>NUCLEOTIDE SEQUENCE</scope>
</reference>
<dbReference type="AlphaFoldDB" id="A0A8X7CJS6"/>
<comment type="caution">
    <text evidence="2">The sequence shown here is derived from an EMBL/GenBank/DDBJ whole genome shotgun (WGS) entry which is preliminary data.</text>
</comment>
<sequence>MNSEMEKKLFNHVRNYERFRRELDLLRLPLEQIPISQHKSHLSAWINEILFSPTIRLTVKLTTFMQKSVEKMSNPYDPEKEIIEWCKVLLPPKDVNLIVESYTLLLFVLHLRFLYEKYPVSEFDIKFIAHEVSESFLEALEKKLQEKYYQYDIMIVAVAGEGCTNVTNRHRPLEGSSNEALIQGKGKLKKSKKEVIGYKRSIISRSGGTERKREKVLINQGNKKRLASSANSIPNFRKRVRERKRQGQNKIHVGTIYGPGEQTELSPDHPENRLKTKGNQSGLEEEEINSTDPTIRSKEAEPILGYRPPSCKHLMCHP</sequence>
<evidence type="ECO:0000256" key="1">
    <source>
        <dbReference type="SAM" id="MobiDB-lite"/>
    </source>
</evidence>
<accession>A0A8X7CJS6</accession>
<evidence type="ECO:0000313" key="3">
    <source>
        <dbReference type="Proteomes" id="UP000886998"/>
    </source>
</evidence>
<evidence type="ECO:0000313" key="2">
    <source>
        <dbReference type="EMBL" id="GFY71238.1"/>
    </source>
</evidence>
<protein>
    <submittedName>
        <fullName evidence="2">Uncharacterized protein</fullName>
    </submittedName>
</protein>
<proteinExistence type="predicted"/>